<evidence type="ECO:0000313" key="4">
    <source>
        <dbReference type="Proteomes" id="UP001596417"/>
    </source>
</evidence>
<protein>
    <submittedName>
        <fullName evidence="3">CocE/NonD family hydrolase</fullName>
    </submittedName>
</protein>
<sequence length="469" mass="51169">MARKRWSENPTRRAFLQRVAAGSLAGIVGASVGTTDATTRDTHIERVEIESFDGTTIVGSVYEPAGAATTATDRSYPAVLMTHAWGSDRMGTAQVRMAEYYAQNGYVVLVYDSRGFGESDGTVGLNGPNEVRDASALISWLGRHSTVEVDEPIDGRVNPRVGMDGISYAGGLQLTVAAADDRLDAIVPRLAWHDLSYSFAPDGVIKKGWATLLYVTGIADSRGISLEDMVLSFENIEHGVEPQLHEIYRDTMVENELTEDAWEYLNARSPIEKLDQIDIPTLFIAGWSDTLFTPQEAIRNYRKLRNQAVETRLLLHDGGHTLGVSSTSGGTAAYIDDIARAWMDTHLTDGTSPMNLPPITYYHQQSDSWEAINRFPAAEDGLTFSLESAALGTHSLLVNTVVSTSMNQFVPILEGGVTAVSFDFPVDEPFELLGPPSSMLLSLRSVGKHGCSQCSLVFTVRMRHSSTTK</sequence>
<evidence type="ECO:0000256" key="1">
    <source>
        <dbReference type="ARBA" id="ARBA00022801"/>
    </source>
</evidence>
<dbReference type="InterPro" id="IPR005674">
    <property type="entry name" value="CocE/Ser_esterase"/>
</dbReference>
<keyword evidence="4" id="KW-1185">Reference proteome</keyword>
<dbReference type="InterPro" id="IPR000383">
    <property type="entry name" value="Xaa-Pro-like_dom"/>
</dbReference>
<dbReference type="AlphaFoldDB" id="A0ABD5YUZ8"/>
<dbReference type="Proteomes" id="UP001596417">
    <property type="component" value="Unassembled WGS sequence"/>
</dbReference>
<dbReference type="PROSITE" id="PS51318">
    <property type="entry name" value="TAT"/>
    <property type="match status" value="1"/>
</dbReference>
<reference evidence="3 4" key="1">
    <citation type="journal article" date="2019" name="Int. J. Syst. Evol. Microbiol.">
        <title>The Global Catalogue of Microorganisms (GCM) 10K type strain sequencing project: providing services to taxonomists for standard genome sequencing and annotation.</title>
        <authorList>
            <consortium name="The Broad Institute Genomics Platform"/>
            <consortium name="The Broad Institute Genome Sequencing Center for Infectious Disease"/>
            <person name="Wu L."/>
            <person name="Ma J."/>
        </authorList>
    </citation>
    <scope>NUCLEOTIDE SEQUENCE [LARGE SCALE GENOMIC DNA]</scope>
    <source>
        <strain evidence="3 4">RDMS1</strain>
    </source>
</reference>
<feature type="domain" description="Xaa-Pro dipeptidyl-peptidase-like" evidence="2">
    <location>
        <begin position="53"/>
        <end position="321"/>
    </location>
</feature>
<dbReference type="InterPro" id="IPR006311">
    <property type="entry name" value="TAT_signal"/>
</dbReference>
<dbReference type="Pfam" id="PF02129">
    <property type="entry name" value="Peptidase_S15"/>
    <property type="match status" value="1"/>
</dbReference>
<evidence type="ECO:0000259" key="2">
    <source>
        <dbReference type="Pfam" id="PF02129"/>
    </source>
</evidence>
<proteinExistence type="predicted"/>
<evidence type="ECO:0000313" key="3">
    <source>
        <dbReference type="EMBL" id="MFC7191824.1"/>
    </source>
</evidence>
<dbReference type="InterPro" id="IPR029058">
    <property type="entry name" value="AB_hydrolase_fold"/>
</dbReference>
<keyword evidence="1 3" id="KW-0378">Hydrolase</keyword>
<dbReference type="Gene3D" id="3.40.50.1820">
    <property type="entry name" value="alpha/beta hydrolase"/>
    <property type="match status" value="2"/>
</dbReference>
<dbReference type="NCBIfam" id="TIGR00976">
    <property type="entry name" value="CocE_NonD"/>
    <property type="match status" value="1"/>
</dbReference>
<dbReference type="PANTHER" id="PTHR22946:SF9">
    <property type="entry name" value="POLYKETIDE TRANSFERASE AF380"/>
    <property type="match status" value="1"/>
</dbReference>
<dbReference type="GO" id="GO:0016788">
    <property type="term" value="F:hydrolase activity, acting on ester bonds"/>
    <property type="evidence" value="ECO:0007669"/>
    <property type="project" value="UniProtKB-ARBA"/>
</dbReference>
<dbReference type="InterPro" id="IPR050261">
    <property type="entry name" value="FrsA_esterase"/>
</dbReference>
<accession>A0ABD5YUZ8</accession>
<organism evidence="3 4">
    <name type="scientific">Halocatena marina</name>
    <dbReference type="NCBI Taxonomy" id="2934937"/>
    <lineage>
        <taxon>Archaea</taxon>
        <taxon>Methanobacteriati</taxon>
        <taxon>Methanobacteriota</taxon>
        <taxon>Stenosarchaea group</taxon>
        <taxon>Halobacteria</taxon>
        <taxon>Halobacteriales</taxon>
        <taxon>Natronomonadaceae</taxon>
        <taxon>Halocatena</taxon>
    </lineage>
</organism>
<gene>
    <name evidence="3" type="ORF">ACFQL7_19930</name>
</gene>
<dbReference type="RefSeq" id="WP_390206378.1">
    <property type="nucleotide sequence ID" value="NZ_JBHSZC010000001.1"/>
</dbReference>
<dbReference type="PANTHER" id="PTHR22946">
    <property type="entry name" value="DIENELACTONE HYDROLASE DOMAIN-CONTAINING PROTEIN-RELATED"/>
    <property type="match status" value="1"/>
</dbReference>
<dbReference type="EMBL" id="JBHTAX010000001">
    <property type="protein sequence ID" value="MFC7191824.1"/>
    <property type="molecule type" value="Genomic_DNA"/>
</dbReference>
<name>A0ABD5YUZ8_9EURY</name>
<comment type="caution">
    <text evidence="3">The sequence shown here is derived from an EMBL/GenBank/DDBJ whole genome shotgun (WGS) entry which is preliminary data.</text>
</comment>
<dbReference type="SUPFAM" id="SSF53474">
    <property type="entry name" value="alpha/beta-Hydrolases"/>
    <property type="match status" value="1"/>
</dbReference>